<name>A0AC54ZBP0_ORYAF</name>
<accession>A0AC54ZBP0</accession>
<dbReference type="RefSeq" id="XP_042637564.1">
    <property type="nucleotide sequence ID" value="XM_042781630.1"/>
</dbReference>
<dbReference type="Proteomes" id="UP000694850">
    <property type="component" value="Unplaced"/>
</dbReference>
<organism evidence="1 2">
    <name type="scientific">Orycteropus afer afer</name>
    <dbReference type="NCBI Taxonomy" id="1230840"/>
    <lineage>
        <taxon>Eukaryota</taxon>
        <taxon>Metazoa</taxon>
        <taxon>Chordata</taxon>
        <taxon>Craniata</taxon>
        <taxon>Vertebrata</taxon>
        <taxon>Euteleostomi</taxon>
        <taxon>Mammalia</taxon>
        <taxon>Eutheria</taxon>
        <taxon>Afrotheria</taxon>
        <taxon>Tubulidentata</taxon>
        <taxon>Orycteropodidae</taxon>
        <taxon>Orycteropus</taxon>
    </lineage>
</organism>
<evidence type="ECO:0000313" key="2">
    <source>
        <dbReference type="RefSeq" id="XP_042637564.1"/>
    </source>
</evidence>
<protein>
    <submittedName>
        <fullName evidence="2">Protein hinderin</fullName>
    </submittedName>
</protein>
<evidence type="ECO:0000313" key="1">
    <source>
        <dbReference type="Proteomes" id="UP000694850"/>
    </source>
</evidence>
<keyword evidence="1" id="KW-1185">Reference proteome</keyword>
<reference evidence="2" key="1">
    <citation type="submission" date="2025-08" db="UniProtKB">
        <authorList>
            <consortium name="RefSeq"/>
        </authorList>
    </citation>
    <scope>IDENTIFICATION</scope>
</reference>
<gene>
    <name evidence="2" type="primary">KIAA1328</name>
</gene>
<sequence length="618" mass="69650">MADIAAPSLPSAAAFWSRDFSDEEQSVVYVPGISAEGNTRSRQKLMSPKADVKVKTSRVAAASSSMEFLKGAGDSIDQQNFLREGIKSASLKDLCLEDKRRIANLIKELARVSEEKEVTEERLKAEQESFEKKIRQLEEQNELIIKEREALQLQYKECQELLILYQKYLSEQQEKLTMSLSELGAAKKQEQQVSNRKSTLQSSSVELDGSYLSVAKPQTYQTKQRSKSANQESASESLTEFRNNSLKPAVLHHPNKGLDKMPSETRTFNYSSPGRKPVDVFPTEKAPPEELKMKECPDLKPPSSHCCGHRLSENSDHVHESHPTNIAPHCCSRTHLESCSYCGLSWTSLMHSQRALHPSETDAKKQLSEDRRQQLMLQKMELEIEKERLQHLLAQQETKLLLKQQQLHQSRLDYNRLKSQAMLKLGEMTVDEKVTKPQKLTLDMNGSDSGPSLLKSKRDGWLTETSPSIKKFPESTSSGENRKGKKVVGFQSEMDDDALWTCQKKDTCRPQGGTTTGFRKDASTSPMLTGSQKELATAATSSFQHNTSRYETSLLDLVQSLSSKSAPKPQPRPSREAGALNHNTFRLSLLKQTRNKMGAARTPEELEENQILEDIFFI</sequence>
<proteinExistence type="predicted"/>